<evidence type="ECO:0000256" key="5">
    <source>
        <dbReference type="ARBA" id="ARBA00022840"/>
    </source>
</evidence>
<dbReference type="PANTHER" id="PTHR43394">
    <property type="entry name" value="ATP-DEPENDENT PERMEASE MDL1, MITOCHONDRIAL"/>
    <property type="match status" value="1"/>
</dbReference>
<dbReference type="InterPro" id="IPR003593">
    <property type="entry name" value="AAA+_ATPase"/>
</dbReference>
<dbReference type="Gene3D" id="1.20.1560.10">
    <property type="entry name" value="ABC transporter type 1, transmembrane domain"/>
    <property type="match status" value="2"/>
</dbReference>
<evidence type="ECO:0000256" key="7">
    <source>
        <dbReference type="ARBA" id="ARBA00023136"/>
    </source>
</evidence>
<feature type="transmembrane region" description="Helical" evidence="8">
    <location>
        <begin position="731"/>
        <end position="750"/>
    </location>
</feature>
<dbReference type="CDD" id="cd18578">
    <property type="entry name" value="ABC_6TM_Pgp_ABCB1_D2_like"/>
    <property type="match status" value="1"/>
</dbReference>
<evidence type="ECO:0000313" key="11">
    <source>
        <dbReference type="EMBL" id="SCU97605.1"/>
    </source>
</evidence>
<dbReference type="Proteomes" id="UP000189911">
    <property type="component" value="Chromosome E"/>
</dbReference>
<dbReference type="SUPFAM" id="SSF90123">
    <property type="entry name" value="ABC transporter transmembrane region"/>
    <property type="match status" value="2"/>
</dbReference>
<dbReference type="GO" id="GO:0005524">
    <property type="term" value="F:ATP binding"/>
    <property type="evidence" value="ECO:0007669"/>
    <property type="project" value="UniProtKB-KW"/>
</dbReference>
<evidence type="ECO:0000256" key="8">
    <source>
        <dbReference type="SAM" id="Phobius"/>
    </source>
</evidence>
<keyword evidence="6 8" id="KW-1133">Transmembrane helix</keyword>
<dbReference type="InterPro" id="IPR036640">
    <property type="entry name" value="ABC1_TM_sf"/>
</dbReference>
<dbReference type="GO" id="GO:0016887">
    <property type="term" value="F:ATP hydrolysis activity"/>
    <property type="evidence" value="ECO:0007669"/>
    <property type="project" value="InterPro"/>
</dbReference>
<feature type="domain" description="ABC transmembrane type-1" evidence="10">
    <location>
        <begin position="29"/>
        <end position="320"/>
    </location>
</feature>
<dbReference type="Pfam" id="PF00005">
    <property type="entry name" value="ABC_tran"/>
    <property type="match status" value="2"/>
</dbReference>
<evidence type="ECO:0000256" key="3">
    <source>
        <dbReference type="ARBA" id="ARBA00022692"/>
    </source>
</evidence>
<feature type="transmembrane region" description="Helical" evidence="8">
    <location>
        <begin position="777"/>
        <end position="798"/>
    </location>
</feature>
<dbReference type="InterPro" id="IPR003439">
    <property type="entry name" value="ABC_transporter-like_ATP-bd"/>
</dbReference>
<dbReference type="PANTHER" id="PTHR43394:SF15">
    <property type="entry name" value="ALPHA-FACTOR-TRANSPORTING ATPASE"/>
    <property type="match status" value="1"/>
</dbReference>
<evidence type="ECO:0000259" key="9">
    <source>
        <dbReference type="PROSITE" id="PS50893"/>
    </source>
</evidence>
<feature type="transmembrane region" description="Helical" evidence="8">
    <location>
        <begin position="854"/>
        <end position="873"/>
    </location>
</feature>
<feature type="transmembrane region" description="Helical" evidence="8">
    <location>
        <begin position="25"/>
        <end position="53"/>
    </location>
</feature>
<sequence>MRILQRLKSFHSFHIYTHVDFSQDYGLLAIITVCTVIYGIIPAIISVLMGQVFDLLRRPNNSFDTINKQMHYLTLRSMAILITGLASVPVCWLSISSWMTLGERQAFRIRRKLLHSYLNKSMAWYDSNEQLSGEFTQLNRCSEELRSSSAEASAIIFQNVVTVIALLGTALYFSWSLTLIIMASSPLVILFAICCSRKIEKYGKLENEETSTSADIMAWSVNAAKMIRLLGTQETEVKRFQKSVGKSREHFNKTALFSSLNYSVLRFLTLCMFVQGFWYGNVQIKNGDLNPGDVMTCFSACILLAGTLNNTLHQVVTLQKGAIALQKIQKFLEVSPANRLLLKRTLDLPSVPVSWRRGSVEFYNVKFAYPTRPNETVLKGVNLKFKAGKLTFIVGKSGSGKSTIGNLMLNLYDNVCGKVEIDGVDVRQIDHQSLLGNITLVEQTTALFNDSLKNNIRMGTHITEDEEDSIKHACQMAMLGNVIRDLARGLDTTIGNSGVDLSGGEQQRVAIARARLRDTPILVLDEALSAQDRVHKSLLMEAIRRWRSEKTTIILTHEFSDIADSDYVYLMEDGEVREEGFKGKLLQTGSSAFAQMHKFQVCADELDDVKTLNGHEQLDQKLRCKGINVDVEEMYSEMGSPSTEKTCSVSGPEDFRMPSTFIRNSTDLLQSNLMMSQRKRRADMATRIDLNGVLGVEISASEDLEKATTEPKLMKMISIMRKLLCTLDKKGLLVVGVLAALLAGVANPLFSYTFSRLLGGIASSSPKSVALRYATKWSLIVLLVAFLDSSFTFLKCYLLSRCGEAWIKTLRNLAFRNIARQNLNWFSNSHNSTSKLSSLLLNDLRDLRALASEFLAAITTLMVVSICGLVWALASGWKLSLVCISLVPIFVLFSGFYGGMLQKYEADYKTSIASLEDKVYDAVRNIKTARCFQFEESIIGEFTTLELVARSLGRKRALGTGFGVGASNGLTFMTQAILLYFGMKLVITGEYSSAKMLQTLTLLLFTIMTCMSLISQIPEISRGQRAATYIFQVVNADCPAEHSCLKSRTSNFSLTNKEPLIRLKNLRFSYPYANNALIYKDLNLEIYKGGAVGLVGRSGSGKSTLWHLITRLYDVSNNSIWIDGTDINLWNAGILRDHIAVVEQKPQFFLGSIIDNLTYGLNREVGSLEVENLLRMVGMQEFVASTPSRLHSDIDTKLLSGGQVQRLAIVRALLRKPKILILDECTSALDAKHGFIMSKFVKKNLNGTTALILTHSEQMMRACSRIVTFSEGAIIEDGCFEELIQQKGELYSILSSSEI</sequence>
<dbReference type="EMBL" id="LT598451">
    <property type="protein sequence ID" value="SCU97605.1"/>
    <property type="molecule type" value="Genomic_DNA"/>
</dbReference>
<evidence type="ECO:0000256" key="6">
    <source>
        <dbReference type="ARBA" id="ARBA00022989"/>
    </source>
</evidence>
<dbReference type="GO" id="GO:0015421">
    <property type="term" value="F:ABC-type oligopeptide transporter activity"/>
    <property type="evidence" value="ECO:0007669"/>
    <property type="project" value="TreeGrafter"/>
</dbReference>
<feature type="transmembrane region" description="Helical" evidence="8">
    <location>
        <begin position="996"/>
        <end position="1015"/>
    </location>
</feature>
<feature type="transmembrane region" description="Helical" evidence="8">
    <location>
        <begin position="154"/>
        <end position="173"/>
    </location>
</feature>
<feature type="domain" description="ABC transporter" evidence="9">
    <location>
        <begin position="360"/>
        <end position="598"/>
    </location>
</feature>
<name>A0A1G4K1Z3_9SACH</name>
<dbReference type="InterPro" id="IPR039421">
    <property type="entry name" value="Type_1_exporter"/>
</dbReference>
<feature type="domain" description="ABC transporter" evidence="9">
    <location>
        <begin position="1061"/>
        <end position="1296"/>
    </location>
</feature>
<gene>
    <name evidence="11" type="ORF">LANO_0E16446G</name>
</gene>
<feature type="transmembrane region" description="Helical" evidence="8">
    <location>
        <begin position="73"/>
        <end position="101"/>
    </location>
</feature>
<keyword evidence="4" id="KW-0547">Nucleotide-binding</keyword>
<feature type="domain" description="ABC transmembrane type-1" evidence="10">
    <location>
        <begin position="734"/>
        <end position="1022"/>
    </location>
</feature>
<keyword evidence="2" id="KW-0813">Transport</keyword>
<dbReference type="SUPFAM" id="SSF52540">
    <property type="entry name" value="P-loop containing nucleoside triphosphate hydrolases"/>
    <property type="match status" value="2"/>
</dbReference>
<evidence type="ECO:0000256" key="2">
    <source>
        <dbReference type="ARBA" id="ARBA00022448"/>
    </source>
</evidence>
<evidence type="ECO:0000259" key="10">
    <source>
        <dbReference type="PROSITE" id="PS50929"/>
    </source>
</evidence>
<dbReference type="InterPro" id="IPR011527">
    <property type="entry name" value="ABC1_TM_dom"/>
</dbReference>
<dbReference type="Pfam" id="PF00664">
    <property type="entry name" value="ABC_membrane"/>
    <property type="match status" value="2"/>
</dbReference>
<dbReference type="CDD" id="cd18577">
    <property type="entry name" value="ABC_6TM_Pgp_ABCB1_D1_like"/>
    <property type="match status" value="1"/>
</dbReference>
<feature type="transmembrane region" description="Helical" evidence="8">
    <location>
        <begin position="179"/>
        <end position="196"/>
    </location>
</feature>
<organism evidence="11 12">
    <name type="scientific">Lachancea nothofagi CBS 11611</name>
    <dbReference type="NCBI Taxonomy" id="1266666"/>
    <lineage>
        <taxon>Eukaryota</taxon>
        <taxon>Fungi</taxon>
        <taxon>Dikarya</taxon>
        <taxon>Ascomycota</taxon>
        <taxon>Saccharomycotina</taxon>
        <taxon>Saccharomycetes</taxon>
        <taxon>Saccharomycetales</taxon>
        <taxon>Saccharomycetaceae</taxon>
        <taxon>Lachancea</taxon>
    </lineage>
</organism>
<dbReference type="Gene3D" id="3.40.50.300">
    <property type="entry name" value="P-loop containing nucleotide triphosphate hydrolases"/>
    <property type="match status" value="2"/>
</dbReference>
<dbReference type="SMART" id="SM00382">
    <property type="entry name" value="AAA"/>
    <property type="match status" value="2"/>
</dbReference>
<protein>
    <submittedName>
        <fullName evidence="11">LANO_0E16446g1_1</fullName>
    </submittedName>
</protein>
<dbReference type="FunFam" id="3.40.50.300:FF:001471">
    <property type="entry name" value="P-loop containing nucleoside triphosphate hydrolase protein"/>
    <property type="match status" value="1"/>
</dbReference>
<dbReference type="GO" id="GO:0090374">
    <property type="term" value="P:oligopeptide export from mitochondrion"/>
    <property type="evidence" value="ECO:0007669"/>
    <property type="project" value="TreeGrafter"/>
</dbReference>
<evidence type="ECO:0000313" key="12">
    <source>
        <dbReference type="Proteomes" id="UP000189911"/>
    </source>
</evidence>
<keyword evidence="12" id="KW-1185">Reference proteome</keyword>
<proteinExistence type="predicted"/>
<dbReference type="FunFam" id="3.40.50.300:FF:000604">
    <property type="entry name" value="ABC transporter B family member 28"/>
    <property type="match status" value="1"/>
</dbReference>
<accession>A0A1G4K1Z3</accession>
<evidence type="ECO:0000256" key="4">
    <source>
        <dbReference type="ARBA" id="ARBA00022741"/>
    </source>
</evidence>
<keyword evidence="3 8" id="KW-0812">Transmembrane</keyword>
<evidence type="ECO:0000256" key="1">
    <source>
        <dbReference type="ARBA" id="ARBA00004141"/>
    </source>
</evidence>
<keyword evidence="5" id="KW-0067">ATP-binding</keyword>
<feature type="transmembrane region" description="Helical" evidence="8">
    <location>
        <begin position="879"/>
        <end position="899"/>
    </location>
</feature>
<comment type="subcellular location">
    <subcellularLocation>
        <location evidence="1">Membrane</location>
        <topology evidence="1">Multi-pass membrane protein</topology>
    </subcellularLocation>
</comment>
<dbReference type="PROSITE" id="PS50929">
    <property type="entry name" value="ABC_TM1F"/>
    <property type="match status" value="2"/>
</dbReference>
<dbReference type="OrthoDB" id="6500128at2759"/>
<dbReference type="GO" id="GO:0005743">
    <property type="term" value="C:mitochondrial inner membrane"/>
    <property type="evidence" value="ECO:0007669"/>
    <property type="project" value="TreeGrafter"/>
</dbReference>
<feature type="transmembrane region" description="Helical" evidence="8">
    <location>
        <begin position="957"/>
        <end position="981"/>
    </location>
</feature>
<keyword evidence="7 8" id="KW-0472">Membrane</keyword>
<dbReference type="PROSITE" id="PS50893">
    <property type="entry name" value="ABC_TRANSPORTER_2"/>
    <property type="match status" value="2"/>
</dbReference>
<dbReference type="InterPro" id="IPR027417">
    <property type="entry name" value="P-loop_NTPase"/>
</dbReference>
<reference evidence="12" key="1">
    <citation type="submission" date="2016-03" db="EMBL/GenBank/DDBJ databases">
        <authorList>
            <person name="Devillers Hugo."/>
        </authorList>
    </citation>
    <scope>NUCLEOTIDE SEQUENCE [LARGE SCALE GENOMIC DNA]</scope>
</reference>